<evidence type="ECO:0000259" key="1">
    <source>
        <dbReference type="PROSITE" id="PS50022"/>
    </source>
</evidence>
<dbReference type="Proteomes" id="UP001470230">
    <property type="component" value="Unassembled WGS sequence"/>
</dbReference>
<dbReference type="InterPro" id="IPR008979">
    <property type="entry name" value="Galactose-bd-like_sf"/>
</dbReference>
<sequence>MDFFGDKISFAFTTSGLKRINFDNYENDFTFYVGNQIFKCNKFIADFISPKVAEIRNCDSTVNEFRIPTSKGVDPQLFKLIFSLAKGYSIFIAQCDLKPLSSLFKALGNNEFLDFYLATKSPANDRNVVELILIKNEYKLPINTEISYLASHFYKIEKSQLDKLSIDDLYLTFTKKTLCVESEDWLFDFIVDRVHKDPSAKELFEFIEFTNLSPDRISQFTYEISLDDINFGIWKSLCKRLQNEKTGKKRKYQKTDESIRNFSYSTSNEMKGIISYLSTKFHCNIGLLKIINVTASSVYGPEKWYSPNNVVELLTNSSYQSKDEENQWICFDFKERKIIPEYYSIKSCNGGPDNCHPKSWNVEASENGISWTELDRQRDCTIFNDDYDLINNVASFPITRNVKARYIRIKQLGKNTGGNNFLYLQGIEFYGKLIDCEKKSDAYEKVDSKFLSDDFRYV</sequence>
<evidence type="ECO:0000313" key="2">
    <source>
        <dbReference type="EMBL" id="KAK8842837.1"/>
    </source>
</evidence>
<accession>A0ABR2HBC2</accession>
<proteinExistence type="predicted"/>
<dbReference type="Pfam" id="PF00754">
    <property type="entry name" value="F5_F8_type_C"/>
    <property type="match status" value="1"/>
</dbReference>
<gene>
    <name evidence="2" type="ORF">M9Y10_025703</name>
</gene>
<protein>
    <recommendedName>
        <fullName evidence="1">F5/8 type C domain-containing protein</fullName>
    </recommendedName>
</protein>
<dbReference type="InterPro" id="IPR000421">
    <property type="entry name" value="FA58C"/>
</dbReference>
<evidence type="ECO:0000313" key="3">
    <source>
        <dbReference type="Proteomes" id="UP001470230"/>
    </source>
</evidence>
<reference evidence="2 3" key="1">
    <citation type="submission" date="2024-04" db="EMBL/GenBank/DDBJ databases">
        <title>Tritrichomonas musculus Genome.</title>
        <authorList>
            <person name="Alves-Ferreira E."/>
            <person name="Grigg M."/>
            <person name="Lorenzi H."/>
            <person name="Galac M."/>
        </authorList>
    </citation>
    <scope>NUCLEOTIDE SEQUENCE [LARGE SCALE GENOMIC DNA]</scope>
    <source>
        <strain evidence="2 3">EAF2021</strain>
    </source>
</reference>
<dbReference type="Gene3D" id="2.60.120.260">
    <property type="entry name" value="Galactose-binding domain-like"/>
    <property type="match status" value="1"/>
</dbReference>
<organism evidence="2 3">
    <name type="scientific">Tritrichomonas musculus</name>
    <dbReference type="NCBI Taxonomy" id="1915356"/>
    <lineage>
        <taxon>Eukaryota</taxon>
        <taxon>Metamonada</taxon>
        <taxon>Parabasalia</taxon>
        <taxon>Tritrichomonadida</taxon>
        <taxon>Tritrichomonadidae</taxon>
        <taxon>Tritrichomonas</taxon>
    </lineage>
</organism>
<dbReference type="PANTHER" id="PTHR47457">
    <property type="entry name" value="OS05G0345500 PROTEIN"/>
    <property type="match status" value="1"/>
</dbReference>
<feature type="domain" description="F5/8 type C" evidence="1">
    <location>
        <begin position="280"/>
        <end position="432"/>
    </location>
</feature>
<keyword evidence="3" id="KW-1185">Reference proteome</keyword>
<comment type="caution">
    <text evidence="2">The sequence shown here is derived from an EMBL/GenBank/DDBJ whole genome shotgun (WGS) entry which is preliminary data.</text>
</comment>
<dbReference type="EMBL" id="JAPFFF010000037">
    <property type="protein sequence ID" value="KAK8842837.1"/>
    <property type="molecule type" value="Genomic_DNA"/>
</dbReference>
<name>A0ABR2HBC2_9EUKA</name>
<dbReference type="PANTHER" id="PTHR47457:SF1">
    <property type="entry name" value="BTB DOMAIN-CONTAINING PROTEIN-RELATED"/>
    <property type="match status" value="1"/>
</dbReference>
<dbReference type="PROSITE" id="PS50022">
    <property type="entry name" value="FA58C_3"/>
    <property type="match status" value="1"/>
</dbReference>
<dbReference type="SUPFAM" id="SSF49785">
    <property type="entry name" value="Galactose-binding domain-like"/>
    <property type="match status" value="1"/>
</dbReference>